<dbReference type="eggNOG" id="ENOG502ZAE6">
    <property type="taxonomic scope" value="Bacteria"/>
</dbReference>
<evidence type="ECO:0000259" key="1">
    <source>
        <dbReference type="Pfam" id="PF08861"/>
    </source>
</evidence>
<reference evidence="3 4" key="1">
    <citation type="submission" date="2013-03" db="EMBL/GenBank/DDBJ databases">
        <title>The Genome Sequence of Enterococcus columbae ATCC_51263 (PacBio/Illumina hybrid assembly).</title>
        <authorList>
            <consortium name="The Broad Institute Genomics Platform"/>
            <consortium name="The Broad Institute Genome Sequencing Center for Infectious Disease"/>
            <person name="Earl A."/>
            <person name="Russ C."/>
            <person name="Gilmore M."/>
            <person name="Surin D."/>
            <person name="Walker B."/>
            <person name="Young S."/>
            <person name="Zeng Q."/>
            <person name="Gargeya S."/>
            <person name="Fitzgerald M."/>
            <person name="Haas B."/>
            <person name="Abouelleil A."/>
            <person name="Allen A.W."/>
            <person name="Alvarado L."/>
            <person name="Arachchi H.M."/>
            <person name="Berlin A.M."/>
            <person name="Chapman S.B."/>
            <person name="Gainer-Dewar J."/>
            <person name="Goldberg J."/>
            <person name="Griggs A."/>
            <person name="Gujja S."/>
            <person name="Hansen M."/>
            <person name="Howarth C."/>
            <person name="Imamovic A."/>
            <person name="Ireland A."/>
            <person name="Larimer J."/>
            <person name="McCowan C."/>
            <person name="Murphy C."/>
            <person name="Pearson M."/>
            <person name="Poon T.W."/>
            <person name="Priest M."/>
            <person name="Roberts A."/>
            <person name="Saif S."/>
            <person name="Shea T."/>
            <person name="Sisk P."/>
            <person name="Sykes S."/>
            <person name="Wortman J."/>
            <person name="Nusbaum C."/>
            <person name="Birren B."/>
        </authorList>
    </citation>
    <scope>NUCLEOTIDE SEQUENCE [LARGE SCALE GENOMIC DNA]</scope>
    <source>
        <strain evidence="3 4">ATCC 51263</strain>
    </source>
</reference>
<dbReference type="PATRIC" id="fig|1121865.3.peg.1379"/>
<feature type="domain" description="DUF1828" evidence="1">
    <location>
        <begin position="33"/>
        <end position="125"/>
    </location>
</feature>
<name>S1MU34_9ENTE</name>
<dbReference type="EMBL" id="ASWJ01000009">
    <property type="protein sequence ID" value="EOW80332.1"/>
    <property type="molecule type" value="Genomic_DNA"/>
</dbReference>
<proteinExistence type="predicted"/>
<dbReference type="Pfam" id="PF08862">
    <property type="entry name" value="DUF1829"/>
    <property type="match status" value="1"/>
</dbReference>
<evidence type="ECO:0000313" key="4">
    <source>
        <dbReference type="Proteomes" id="UP000014113"/>
    </source>
</evidence>
<organism evidence="3 4">
    <name type="scientific">Enterococcus columbae DSM 7374 = ATCC 51263</name>
    <dbReference type="NCBI Taxonomy" id="1121865"/>
    <lineage>
        <taxon>Bacteria</taxon>
        <taxon>Bacillati</taxon>
        <taxon>Bacillota</taxon>
        <taxon>Bacilli</taxon>
        <taxon>Lactobacillales</taxon>
        <taxon>Enterococcaceae</taxon>
        <taxon>Enterococcus</taxon>
    </lineage>
</organism>
<accession>S1MU34</accession>
<comment type="caution">
    <text evidence="3">The sequence shown here is derived from an EMBL/GenBank/DDBJ whole genome shotgun (WGS) entry which is preliminary data.</text>
</comment>
<keyword evidence="4" id="KW-1185">Reference proteome</keyword>
<dbReference type="InterPro" id="IPR014961">
    <property type="entry name" value="DUF1829"/>
</dbReference>
<dbReference type="InterPro" id="IPR014960">
    <property type="entry name" value="DUF1828"/>
</dbReference>
<protein>
    <recommendedName>
        <fullName evidence="5">DUF1828 domain-containing protein</fullName>
    </recommendedName>
</protein>
<gene>
    <name evidence="3" type="ORF">I568_02032</name>
</gene>
<sequence>MPTYLTDLQKIYYEWMTQKIKFTAKENIVIINTPFVDNLNDNIQLVVEKIENDYIISDDGYTLDELELTNPSIIKFGKRKHWFNQILFNFGVKLNEETRELYIRFHDLNDFPLIQTRLIQCTIQVADLFYTTRDKVINLFSEEVANFFLEMDLPITQNILFRGKSGADVHFDVAIGKTKYRNQCAIKIVNNPISNAYKLPLLSIIDTKALRTDTDFLVIANDENKLSDKFKAVFKNYEIPILLWSNRRNWIEHFKMNKRNTPSSQ</sequence>
<dbReference type="Pfam" id="PF08861">
    <property type="entry name" value="DUF1828"/>
    <property type="match status" value="1"/>
</dbReference>
<feature type="domain" description="DUF1829" evidence="2">
    <location>
        <begin position="163"/>
        <end position="247"/>
    </location>
</feature>
<evidence type="ECO:0000259" key="2">
    <source>
        <dbReference type="Pfam" id="PF08862"/>
    </source>
</evidence>
<dbReference type="STRING" id="1121865.OMW_01418"/>
<dbReference type="AlphaFoldDB" id="S1MU34"/>
<evidence type="ECO:0008006" key="5">
    <source>
        <dbReference type="Google" id="ProtNLM"/>
    </source>
</evidence>
<evidence type="ECO:0000313" key="3">
    <source>
        <dbReference type="EMBL" id="EOW80332.1"/>
    </source>
</evidence>
<dbReference type="OrthoDB" id="1321863at2"/>
<dbReference type="RefSeq" id="WP_016183558.1">
    <property type="nucleotide sequence ID" value="NZ_JXKI01000004.1"/>
</dbReference>
<dbReference type="Proteomes" id="UP000014113">
    <property type="component" value="Unassembled WGS sequence"/>
</dbReference>